<feature type="compositionally biased region" description="Basic and acidic residues" evidence="4">
    <location>
        <begin position="199"/>
        <end position="208"/>
    </location>
</feature>
<keyword evidence="3" id="KW-0677">Repeat</keyword>
<reference evidence="7" key="1">
    <citation type="submission" date="2025-08" db="UniProtKB">
        <authorList>
            <consortium name="RefSeq"/>
        </authorList>
    </citation>
    <scope>IDENTIFICATION</scope>
    <source>
        <tissue evidence="7">Gonad</tissue>
    </source>
</reference>
<keyword evidence="5" id="KW-1133">Transmembrane helix</keyword>
<accession>A0A6P4Z1U7</accession>
<evidence type="ECO:0000313" key="6">
    <source>
        <dbReference type="Proteomes" id="UP000515135"/>
    </source>
</evidence>
<dbReference type="PANTHER" id="PTHR24369">
    <property type="entry name" value="ANTIGEN BSP, PUTATIVE-RELATED"/>
    <property type="match status" value="1"/>
</dbReference>
<dbReference type="SUPFAM" id="SSF52058">
    <property type="entry name" value="L domain-like"/>
    <property type="match status" value="1"/>
</dbReference>
<feature type="region of interest" description="Disordered" evidence="4">
    <location>
        <begin position="181"/>
        <end position="212"/>
    </location>
</feature>
<keyword evidence="5" id="KW-0472">Membrane</keyword>
<evidence type="ECO:0000256" key="1">
    <source>
        <dbReference type="ARBA" id="ARBA00022614"/>
    </source>
</evidence>
<evidence type="ECO:0000256" key="4">
    <source>
        <dbReference type="SAM" id="MobiDB-lite"/>
    </source>
</evidence>
<evidence type="ECO:0000313" key="7">
    <source>
        <dbReference type="RefSeq" id="XP_019635530.1"/>
    </source>
</evidence>
<organism evidence="6 7">
    <name type="scientific">Branchiostoma belcheri</name>
    <name type="common">Amphioxus</name>
    <dbReference type="NCBI Taxonomy" id="7741"/>
    <lineage>
        <taxon>Eukaryota</taxon>
        <taxon>Metazoa</taxon>
        <taxon>Chordata</taxon>
        <taxon>Cephalochordata</taxon>
        <taxon>Leptocardii</taxon>
        <taxon>Amphioxiformes</taxon>
        <taxon>Branchiostomatidae</taxon>
        <taxon>Branchiostoma</taxon>
    </lineage>
</organism>
<dbReference type="AlphaFoldDB" id="A0A6P4Z1U7"/>
<name>A0A6P4Z1U7_BRABE</name>
<evidence type="ECO:0000256" key="2">
    <source>
        <dbReference type="ARBA" id="ARBA00022729"/>
    </source>
</evidence>
<dbReference type="InterPro" id="IPR032675">
    <property type="entry name" value="LRR_dom_sf"/>
</dbReference>
<feature type="transmembrane region" description="Helical" evidence="5">
    <location>
        <begin position="232"/>
        <end position="255"/>
    </location>
</feature>
<dbReference type="RefSeq" id="XP_019635530.1">
    <property type="nucleotide sequence ID" value="XM_019779971.1"/>
</dbReference>
<keyword evidence="2" id="KW-0732">Signal</keyword>
<proteinExistence type="predicted"/>
<dbReference type="Proteomes" id="UP000515135">
    <property type="component" value="Unplaced"/>
</dbReference>
<dbReference type="GO" id="GO:0005886">
    <property type="term" value="C:plasma membrane"/>
    <property type="evidence" value="ECO:0007669"/>
    <property type="project" value="TreeGrafter"/>
</dbReference>
<gene>
    <name evidence="7" type="primary">LOC109478440</name>
</gene>
<keyword evidence="5" id="KW-0812">Transmembrane</keyword>
<dbReference type="KEGG" id="bbel:109478440"/>
<dbReference type="PANTHER" id="PTHR24369:SF210">
    <property type="entry name" value="CHAOPTIN-RELATED"/>
    <property type="match status" value="1"/>
</dbReference>
<dbReference type="InterPro" id="IPR050541">
    <property type="entry name" value="LRR_TM_domain-containing"/>
</dbReference>
<evidence type="ECO:0000256" key="3">
    <source>
        <dbReference type="ARBA" id="ARBA00022737"/>
    </source>
</evidence>
<dbReference type="GeneID" id="109478440"/>
<dbReference type="InterPro" id="IPR001611">
    <property type="entry name" value="Leu-rich_rpt"/>
</dbReference>
<keyword evidence="6" id="KW-1185">Reference proteome</keyword>
<feature type="compositionally biased region" description="Polar residues" evidence="4">
    <location>
        <begin position="182"/>
        <end position="196"/>
    </location>
</feature>
<dbReference type="Pfam" id="PF13855">
    <property type="entry name" value="LRR_8"/>
    <property type="match status" value="1"/>
</dbReference>
<sequence>MPKLFLLDLSFNRLRRFPWSSLKSASNILHLKLNNNEISKVDAYIDFPQSLTYLHLQFNSITTIAETFLHGFKSPKQTLYLRIWQNPLLCDCKIQWIVRLRRCVWEHRDEGCVNASPVRVMRCILAKCNFHPNGVAVILDWLQLDDQAIVKQKSSEDFLRCDSPQELKGNLLRDVSLKACASPNSSGSPQQTSSPDNAGIHESEKSPTETEPPTLVIYSWERTTVKTSEFSLFWKGLTAGILGGALALLVVAFIIRWKKVLYRRT</sequence>
<evidence type="ECO:0000256" key="5">
    <source>
        <dbReference type="SAM" id="Phobius"/>
    </source>
</evidence>
<keyword evidence="1" id="KW-0433">Leucine-rich repeat</keyword>
<dbReference type="Gene3D" id="3.80.10.10">
    <property type="entry name" value="Ribonuclease Inhibitor"/>
    <property type="match status" value="1"/>
</dbReference>
<protein>
    <submittedName>
        <fullName evidence="7">Peroxidasin-like protein</fullName>
    </submittedName>
</protein>